<evidence type="ECO:0000256" key="3">
    <source>
        <dbReference type="ARBA" id="ARBA00022448"/>
    </source>
</evidence>
<reference evidence="9 10" key="1">
    <citation type="journal article" date="2015" name="Stand. Genomic Sci.">
        <title>Genomic Encyclopedia of Bacterial and Archaeal Type Strains, Phase III: the genomes of soil and plant-associated and newly described type strains.</title>
        <authorList>
            <person name="Whitman W.B."/>
            <person name="Woyke T."/>
            <person name="Klenk H.P."/>
            <person name="Zhou Y."/>
            <person name="Lilburn T.G."/>
            <person name="Beck B.J."/>
            <person name="De Vos P."/>
            <person name="Vandamme P."/>
            <person name="Eisen J.A."/>
            <person name="Garrity G."/>
            <person name="Hugenholtz P."/>
            <person name="Kyrpides N.C."/>
        </authorList>
    </citation>
    <scope>NUCLEOTIDE SEQUENCE [LARGE SCALE GENOMIC DNA]</scope>
    <source>
        <strain evidence="9 10">CECT 8445</strain>
    </source>
</reference>
<feature type="transmembrane region" description="Helical" evidence="8">
    <location>
        <begin position="220"/>
        <end position="240"/>
    </location>
</feature>
<dbReference type="Pfam" id="PF01235">
    <property type="entry name" value="Na_Ala_symp"/>
    <property type="match status" value="1"/>
</dbReference>
<name>A0A4R1KZC1_9FLAO</name>
<feature type="transmembrane region" description="Helical" evidence="8">
    <location>
        <begin position="362"/>
        <end position="381"/>
    </location>
</feature>
<evidence type="ECO:0000256" key="6">
    <source>
        <dbReference type="ARBA" id="ARBA00022989"/>
    </source>
</evidence>
<gene>
    <name evidence="9" type="ORF">DFQ05_0920</name>
</gene>
<keyword evidence="4 8" id="KW-1003">Cell membrane</keyword>
<comment type="similarity">
    <text evidence="2 8">Belongs to the alanine or glycine:cation symporter (AGCS) (TC 2.A.25) family.</text>
</comment>
<feature type="transmembrane region" description="Helical" evidence="8">
    <location>
        <begin position="14"/>
        <end position="33"/>
    </location>
</feature>
<dbReference type="GO" id="GO:0005283">
    <property type="term" value="F:amino acid:sodium symporter activity"/>
    <property type="evidence" value="ECO:0007669"/>
    <property type="project" value="InterPro"/>
</dbReference>
<dbReference type="PROSITE" id="PS00873">
    <property type="entry name" value="NA_ALANINE_SYMP"/>
    <property type="match status" value="1"/>
</dbReference>
<keyword evidence="3 8" id="KW-0813">Transport</keyword>
<keyword evidence="7 8" id="KW-0472">Membrane</keyword>
<dbReference type="PRINTS" id="PR00175">
    <property type="entry name" value="NAALASMPORT"/>
</dbReference>
<feature type="transmembrane region" description="Helical" evidence="8">
    <location>
        <begin position="401"/>
        <end position="419"/>
    </location>
</feature>
<dbReference type="Proteomes" id="UP000295714">
    <property type="component" value="Unassembled WGS sequence"/>
</dbReference>
<dbReference type="InterPro" id="IPR001463">
    <property type="entry name" value="Na/Ala_symport"/>
</dbReference>
<accession>A0A4R1KZC1</accession>
<dbReference type="PANTHER" id="PTHR30330:SF3">
    <property type="entry name" value="TRANSCRIPTIONAL REGULATOR, LRP FAMILY"/>
    <property type="match status" value="1"/>
</dbReference>
<feature type="transmembrane region" description="Helical" evidence="8">
    <location>
        <begin position="148"/>
        <end position="167"/>
    </location>
</feature>
<keyword evidence="8" id="KW-0769">Symport</keyword>
<evidence type="ECO:0000256" key="7">
    <source>
        <dbReference type="ARBA" id="ARBA00023136"/>
    </source>
</evidence>
<feature type="transmembrane region" description="Helical" evidence="8">
    <location>
        <begin position="317"/>
        <end position="337"/>
    </location>
</feature>
<evidence type="ECO:0000313" key="9">
    <source>
        <dbReference type="EMBL" id="TCK69399.1"/>
    </source>
</evidence>
<dbReference type="GO" id="GO:0005886">
    <property type="term" value="C:plasma membrane"/>
    <property type="evidence" value="ECO:0007669"/>
    <property type="project" value="UniProtKB-SubCell"/>
</dbReference>
<feature type="transmembrane region" description="Helical" evidence="8">
    <location>
        <begin position="188"/>
        <end position="208"/>
    </location>
</feature>
<sequence length="457" mass="49272">MEKLNTILAEFSSLAWGLPLLIILIGGGLYLIIRSQFLPFRYLGHAIQVLRGKYDDPNDPGQITHFQALSTALSSTIGMGNISGVALAIAVGGPGAVFWMWVSAVIGMSTKYFTSTLAILYRGKDSEGELQGGPMYFIVEGLGKNWKFLALMFSFFGMLGALPVVNVNQLKQAINDIILIPNGVEVSLTSNLIIAAILVIFTSIVILGGLKRISNWASKLVPSMVLLYFVLVLIILLVNYTEVPKYLAMIVTDAFSADYYPKDKPFLGGVLGALILHGIKRGAFSNEAGLGTAAMAHGAAKTDEPVREGLVAMLGPAIDTLIVCTLTALAILVTGVWETTASNGVSLTAEAFQNAIPGFGQYLLMICVFIFSVSSLFSYAYYGNKCLSFLIGAKRKHYYNYLYIASIVLASTTDFKAMINFIDGVFALMAIPTMTATIILAPKVIAASKVYFKNLKP</sequence>
<keyword evidence="5 8" id="KW-0812">Transmembrane</keyword>
<dbReference type="NCBIfam" id="TIGR00835">
    <property type="entry name" value="agcS"/>
    <property type="match status" value="1"/>
</dbReference>
<keyword evidence="6 8" id="KW-1133">Transmembrane helix</keyword>
<organism evidence="9 10">
    <name type="scientific">Winogradskyella wandonensis</name>
    <dbReference type="NCBI Taxonomy" id="1442586"/>
    <lineage>
        <taxon>Bacteria</taxon>
        <taxon>Pseudomonadati</taxon>
        <taxon>Bacteroidota</taxon>
        <taxon>Flavobacteriia</taxon>
        <taxon>Flavobacteriales</taxon>
        <taxon>Flavobacteriaceae</taxon>
        <taxon>Winogradskyella</taxon>
    </lineage>
</organism>
<evidence type="ECO:0000256" key="2">
    <source>
        <dbReference type="ARBA" id="ARBA00009261"/>
    </source>
</evidence>
<dbReference type="OrthoDB" id="9804874at2"/>
<evidence type="ECO:0000313" key="10">
    <source>
        <dbReference type="Proteomes" id="UP000295714"/>
    </source>
</evidence>
<evidence type="ECO:0000256" key="1">
    <source>
        <dbReference type="ARBA" id="ARBA00004651"/>
    </source>
</evidence>
<dbReference type="Gene3D" id="1.20.1740.10">
    <property type="entry name" value="Amino acid/polyamine transporter I"/>
    <property type="match status" value="1"/>
</dbReference>
<evidence type="ECO:0000256" key="8">
    <source>
        <dbReference type="RuleBase" id="RU363064"/>
    </source>
</evidence>
<feature type="transmembrane region" description="Helical" evidence="8">
    <location>
        <begin position="82"/>
        <end position="102"/>
    </location>
</feature>
<comment type="subcellular location">
    <subcellularLocation>
        <location evidence="1 8">Cell membrane</location>
        <topology evidence="1 8">Multi-pass membrane protein</topology>
    </subcellularLocation>
</comment>
<comment type="caution">
    <text evidence="9">The sequence shown here is derived from an EMBL/GenBank/DDBJ whole genome shotgun (WGS) entry which is preliminary data.</text>
</comment>
<keyword evidence="10" id="KW-1185">Reference proteome</keyword>
<protein>
    <submittedName>
        <fullName evidence="9">AGCS family alanine or glycine:cation symporter</fullName>
    </submittedName>
</protein>
<dbReference type="AlphaFoldDB" id="A0A4R1KZC1"/>
<evidence type="ECO:0000256" key="4">
    <source>
        <dbReference type="ARBA" id="ARBA00022475"/>
    </source>
</evidence>
<evidence type="ECO:0000256" key="5">
    <source>
        <dbReference type="ARBA" id="ARBA00022692"/>
    </source>
</evidence>
<proteinExistence type="inferred from homology"/>
<dbReference type="RefSeq" id="WP_132703998.1">
    <property type="nucleotide sequence ID" value="NZ_SMGI01000001.1"/>
</dbReference>
<feature type="transmembrane region" description="Helical" evidence="8">
    <location>
        <begin position="425"/>
        <end position="446"/>
    </location>
</feature>
<dbReference type="PANTHER" id="PTHR30330">
    <property type="entry name" value="AGSS FAMILY TRANSPORTER, SODIUM-ALANINE"/>
    <property type="match status" value="1"/>
</dbReference>
<dbReference type="EMBL" id="SMGI01000001">
    <property type="protein sequence ID" value="TCK69399.1"/>
    <property type="molecule type" value="Genomic_DNA"/>
</dbReference>